<keyword evidence="4" id="KW-1185">Reference proteome</keyword>
<dbReference type="InterPro" id="IPR018631">
    <property type="entry name" value="AAA-ATPase-like_dom"/>
</dbReference>
<sequence>MASKFDLPPPLTSAPTQLPNDASNLKRSWVETEIRDACDETTLANKRSTPFNIPSSVFFSVDLESFEAIVGVPDIYIDKTGDIPLLPQTYRGLLVRPPGFGKTILLSTLAAYYDLYPECEDSVWENLAAARNAPEAFAARDRHLCLIFSLGDILPWGSPVERAIRAHIEHDILDFFYKYKAELGLRQDISVVEFNRSFDRSNIAGMFSKLWELVRSSGYKLFVGVDGFDEPFRYAALGRYRDFYRPPNAELRRNIETLLNTVLWSNLRGGMEVITKLLVTGVMSDTKTLENLAPFNLEQLDGLKSSCGFTEEEAATLCRRFRVTVPSSSVLQAKTGRHLFMPNLHLPPLLDPQRVFVLINELLGNRPAWLGFEPFVLLPPILEALEVEADDNRLTINALIDLLANGRIDPNISAPVDVSAIGPHALHDLGILTYDNQGFFRVANADILKQIHTTIRKTLDERYKVYDGFPHGLEPLLPFFSKVLLDQTRRGILRQSMIEPTMHGIMELTLEQFFQLIIDPLVLVPPEQIPTLTLRGLWAALHPNGGDPSFEALSALQEQLQTMSDAEIRDMSYRDEHNIVSRVEDHLKQAKDGIEAVVAVGGTRVMLPLVNSDRCEHCGRSGPVDV</sequence>
<accession>A0A8H6TF50</accession>
<dbReference type="Proteomes" id="UP000636479">
    <property type="component" value="Unassembled WGS sequence"/>
</dbReference>
<dbReference type="GeneID" id="59341009"/>
<dbReference type="Pfam" id="PF09820">
    <property type="entry name" value="AAA-ATPase_like"/>
    <property type="match status" value="1"/>
</dbReference>
<feature type="compositionally biased region" description="Polar residues" evidence="1">
    <location>
        <begin position="13"/>
        <end position="22"/>
    </location>
</feature>
<name>A0A8H6TF50_9AGAR</name>
<dbReference type="EMBL" id="JACAZF010000001">
    <property type="protein sequence ID" value="KAF7316380.1"/>
    <property type="molecule type" value="Genomic_DNA"/>
</dbReference>
<proteinExistence type="predicted"/>
<dbReference type="OrthoDB" id="2916029at2759"/>
<dbReference type="PANTHER" id="PTHR34825">
    <property type="entry name" value="CONSERVED PROTEIN, WITH A WEAK D-GALACTARATE DEHYDRATASE/ALTRONATE HYDROLASE DOMAIN"/>
    <property type="match status" value="1"/>
</dbReference>
<dbReference type="RefSeq" id="XP_037226403.1">
    <property type="nucleotide sequence ID" value="XM_037358493.1"/>
</dbReference>
<dbReference type="PANTHER" id="PTHR34825:SF1">
    <property type="entry name" value="AAA-ATPASE-LIKE DOMAIN-CONTAINING PROTEIN"/>
    <property type="match status" value="1"/>
</dbReference>
<gene>
    <name evidence="3" type="ORF">MIND_00156800</name>
</gene>
<evidence type="ECO:0000313" key="4">
    <source>
        <dbReference type="Proteomes" id="UP000636479"/>
    </source>
</evidence>
<reference evidence="3" key="1">
    <citation type="submission" date="2020-05" db="EMBL/GenBank/DDBJ databases">
        <title>Mycena genomes resolve the evolution of fungal bioluminescence.</title>
        <authorList>
            <person name="Tsai I.J."/>
        </authorList>
    </citation>
    <scope>NUCLEOTIDE SEQUENCE</scope>
    <source>
        <strain evidence="3">171206Taipei</strain>
    </source>
</reference>
<evidence type="ECO:0000256" key="1">
    <source>
        <dbReference type="SAM" id="MobiDB-lite"/>
    </source>
</evidence>
<protein>
    <submittedName>
        <fullName evidence="3">AAA family ATPase</fullName>
    </submittedName>
</protein>
<feature type="region of interest" description="Disordered" evidence="1">
    <location>
        <begin position="1"/>
        <end position="22"/>
    </location>
</feature>
<comment type="caution">
    <text evidence="3">The sequence shown here is derived from an EMBL/GenBank/DDBJ whole genome shotgun (WGS) entry which is preliminary data.</text>
</comment>
<organism evidence="3 4">
    <name type="scientific">Mycena indigotica</name>
    <dbReference type="NCBI Taxonomy" id="2126181"/>
    <lineage>
        <taxon>Eukaryota</taxon>
        <taxon>Fungi</taxon>
        <taxon>Dikarya</taxon>
        <taxon>Basidiomycota</taxon>
        <taxon>Agaricomycotina</taxon>
        <taxon>Agaricomycetes</taxon>
        <taxon>Agaricomycetidae</taxon>
        <taxon>Agaricales</taxon>
        <taxon>Marasmiineae</taxon>
        <taxon>Mycenaceae</taxon>
        <taxon>Mycena</taxon>
    </lineage>
</organism>
<feature type="domain" description="AAA-ATPase-like" evidence="2">
    <location>
        <begin position="63"/>
        <end position="283"/>
    </location>
</feature>
<dbReference type="AlphaFoldDB" id="A0A8H6TF50"/>
<evidence type="ECO:0000313" key="3">
    <source>
        <dbReference type="EMBL" id="KAF7316380.1"/>
    </source>
</evidence>
<evidence type="ECO:0000259" key="2">
    <source>
        <dbReference type="Pfam" id="PF09820"/>
    </source>
</evidence>